<dbReference type="OrthoDB" id="2454402at2"/>
<gene>
    <name evidence="1" type="ORF">Q75_03960</name>
</gene>
<keyword evidence="2" id="KW-1185">Reference proteome</keyword>
<dbReference type="PATRIC" id="fig|1150625.3.peg.827"/>
<dbReference type="RefSeq" id="WP_059282348.1">
    <property type="nucleotide sequence ID" value="NZ_LDYG01000019.1"/>
</dbReference>
<evidence type="ECO:0000313" key="2">
    <source>
        <dbReference type="Proteomes" id="UP000074108"/>
    </source>
</evidence>
<dbReference type="Proteomes" id="UP000074108">
    <property type="component" value="Unassembled WGS sequence"/>
</dbReference>
<name>A0A147KAV6_9BACI</name>
<evidence type="ECO:0000313" key="1">
    <source>
        <dbReference type="EMBL" id="KUP07921.1"/>
    </source>
</evidence>
<dbReference type="AlphaFoldDB" id="A0A147KAV6"/>
<dbReference type="EMBL" id="LDYG01000019">
    <property type="protein sequence ID" value="KUP07921.1"/>
    <property type="molecule type" value="Genomic_DNA"/>
</dbReference>
<sequence>MQKKTKNSFLPDTEYEGKEKAYLDEDRFINEGMAGGSVFRFDSHPNIDESVNILVEEEPPNK</sequence>
<comment type="caution">
    <text evidence="1">The sequence shown here is derived from an EMBL/GenBank/DDBJ whole genome shotgun (WGS) entry which is preliminary data.</text>
</comment>
<accession>A0A147KAV6</accession>
<organism evidence="1 2">
    <name type="scientific">Bacillus coahuilensis p1.1.43</name>
    <dbReference type="NCBI Taxonomy" id="1150625"/>
    <lineage>
        <taxon>Bacteria</taxon>
        <taxon>Bacillati</taxon>
        <taxon>Bacillota</taxon>
        <taxon>Bacilli</taxon>
        <taxon>Bacillales</taxon>
        <taxon>Bacillaceae</taxon>
        <taxon>Bacillus</taxon>
    </lineage>
</organism>
<dbReference type="STRING" id="1150625.Q75_03960"/>
<protein>
    <submittedName>
        <fullName evidence="1">Uncharacterized protein</fullName>
    </submittedName>
</protein>
<reference evidence="1 2" key="1">
    <citation type="journal article" date="2016" name="Front. Microbiol.">
        <title>Microevolution Analysis of Bacillus coahuilensis Unveils Differences in Phosphorus Acquisition Strategies and Their Regulation.</title>
        <authorList>
            <person name="Gomez-Lunar Z."/>
            <person name="Hernandez-Gonzalez I."/>
            <person name="Rodriguez-Torres M.D."/>
            <person name="Souza V."/>
            <person name="Olmedo-Alvarez G."/>
        </authorList>
    </citation>
    <scope>NUCLEOTIDE SEQUENCE [LARGE SCALE GENOMIC DNA]</scope>
    <source>
        <strain evidence="2">p1.1.43</strain>
    </source>
</reference>
<proteinExistence type="predicted"/>